<evidence type="ECO:0000259" key="6">
    <source>
        <dbReference type="Pfam" id="PF01593"/>
    </source>
</evidence>
<feature type="chain" id="PRO_5017325222" evidence="5">
    <location>
        <begin position="27"/>
        <end position="486"/>
    </location>
</feature>
<dbReference type="InterPro" id="IPR006311">
    <property type="entry name" value="TAT_signal"/>
</dbReference>
<evidence type="ECO:0000313" key="8">
    <source>
        <dbReference type="Proteomes" id="UP000242930"/>
    </source>
</evidence>
<dbReference type="InterPro" id="IPR001613">
    <property type="entry name" value="Flavin_amine_oxidase"/>
</dbReference>
<dbReference type="PANTHER" id="PTHR43563">
    <property type="entry name" value="AMINE OXIDASE"/>
    <property type="match status" value="1"/>
</dbReference>
<keyword evidence="8" id="KW-1185">Reference proteome</keyword>
<dbReference type="Pfam" id="PF01593">
    <property type="entry name" value="Amino_oxidase"/>
    <property type="match status" value="1"/>
</dbReference>
<feature type="binding site" evidence="4">
    <location>
        <position position="280"/>
    </location>
    <ligand>
        <name>FAD</name>
        <dbReference type="ChEBI" id="CHEBI:57692"/>
    </ligand>
</feature>
<evidence type="ECO:0000256" key="4">
    <source>
        <dbReference type="PIRSR" id="PIRSR601613-1"/>
    </source>
</evidence>
<evidence type="ECO:0000256" key="5">
    <source>
        <dbReference type="SAM" id="SignalP"/>
    </source>
</evidence>
<dbReference type="EMBL" id="FNZE01000002">
    <property type="protein sequence ID" value="SEI79078.1"/>
    <property type="molecule type" value="Genomic_DNA"/>
</dbReference>
<dbReference type="AlphaFoldDB" id="A0A1H6TGB9"/>
<dbReference type="Gene3D" id="1.10.405.10">
    <property type="entry name" value="Guanine Nucleotide Dissociation Inhibitor, domain 1"/>
    <property type="match status" value="1"/>
</dbReference>
<sequence>MTNATNNSRRQFLRNAGVLMATSALAANAIAAGQERVEKGRKEPPKPGDHFDVIVIGGGMAGLTAARDCALRGMKTLVLEARNRIGGRTFTSEYGGKHVELGGTWIHWSQGFVWNEVTRYGLGITESPGAAADTTAWITDGKLKSAPSMEIWPQIGKAMADYCNVDEAGGRTVFPRPYEPFLARDKVREWDRLSLMQRLEQMKISREMRDLLNVQLTINCHNDPSQGAFIDMLRWWSLGDYDMFLMFDKLARYKIAEGTGALAHAIIGDGDAQLLLSTPVKAVATQGGRSVVTTAKGDSYSAGAVICAVPQNVLSSIAFTPGLSAQKVKAAQAGHTGTGYKCYIHIKQKIGKWIGMAPYPSPITQMWTEQERDDGTLLVCFGPPGGLDQNDEEQVQLAVRQLIPGAEVVAVFGYEWTVDPYSKGTWCWYRPGMLSDSLEALRTAEGPIHFASADSANGWRGFIDGAIQSGVETAHNVFKQLNGGKA</sequence>
<protein>
    <submittedName>
        <fullName evidence="7">Monoamine oxidase</fullName>
    </submittedName>
</protein>
<evidence type="ECO:0000256" key="3">
    <source>
        <dbReference type="ARBA" id="ARBA00023002"/>
    </source>
</evidence>
<evidence type="ECO:0000256" key="1">
    <source>
        <dbReference type="ARBA" id="ARBA00001974"/>
    </source>
</evidence>
<dbReference type="Gene3D" id="3.90.660.10">
    <property type="match status" value="1"/>
</dbReference>
<dbReference type="InterPro" id="IPR050703">
    <property type="entry name" value="Flavin_MAO"/>
</dbReference>
<dbReference type="Proteomes" id="UP000242930">
    <property type="component" value="Unassembled WGS sequence"/>
</dbReference>
<dbReference type="PANTHER" id="PTHR43563:SF1">
    <property type="entry name" value="AMINE OXIDASE [FLAVIN-CONTAINING] B"/>
    <property type="match status" value="1"/>
</dbReference>
<dbReference type="RefSeq" id="WP_090306909.1">
    <property type="nucleotide sequence ID" value="NZ_FNZE01000002.1"/>
</dbReference>
<dbReference type="GO" id="GO:0016491">
    <property type="term" value="F:oxidoreductase activity"/>
    <property type="evidence" value="ECO:0007669"/>
    <property type="project" value="UniProtKB-KW"/>
</dbReference>
<dbReference type="Gene3D" id="3.50.50.60">
    <property type="entry name" value="FAD/NAD(P)-binding domain"/>
    <property type="match status" value="1"/>
</dbReference>
<feature type="signal peptide" evidence="5">
    <location>
        <begin position="1"/>
        <end position="26"/>
    </location>
</feature>
<accession>A0A1H6TGB9</accession>
<evidence type="ECO:0000256" key="2">
    <source>
        <dbReference type="ARBA" id="ARBA00005995"/>
    </source>
</evidence>
<dbReference type="STRING" id="915471.SAMN05216201_102230"/>
<keyword evidence="5" id="KW-0732">Signal</keyword>
<dbReference type="SUPFAM" id="SSF51905">
    <property type="entry name" value="FAD/NAD(P)-binding domain"/>
    <property type="match status" value="1"/>
</dbReference>
<reference evidence="8" key="1">
    <citation type="submission" date="2016-10" db="EMBL/GenBank/DDBJ databases">
        <authorList>
            <person name="Varghese N."/>
            <person name="Submissions S."/>
        </authorList>
    </citation>
    <scope>NUCLEOTIDE SEQUENCE [LARGE SCALE GENOMIC DNA]</scope>
    <source>
        <strain evidence="8">LMG 25967</strain>
    </source>
</reference>
<keyword evidence="3" id="KW-0560">Oxidoreductase</keyword>
<dbReference type="OrthoDB" id="337830at2"/>
<dbReference type="PRINTS" id="PR00757">
    <property type="entry name" value="AMINEOXDASEF"/>
</dbReference>
<proteinExistence type="inferred from homology"/>
<organism evidence="7 8">
    <name type="scientific">Pseudomonas linyingensis</name>
    <dbReference type="NCBI Taxonomy" id="915471"/>
    <lineage>
        <taxon>Bacteria</taxon>
        <taxon>Pseudomonadati</taxon>
        <taxon>Pseudomonadota</taxon>
        <taxon>Gammaproteobacteria</taxon>
        <taxon>Pseudomonadales</taxon>
        <taxon>Pseudomonadaceae</taxon>
        <taxon>Pseudomonas</taxon>
    </lineage>
</organism>
<dbReference type="PROSITE" id="PS51318">
    <property type="entry name" value="TAT"/>
    <property type="match status" value="1"/>
</dbReference>
<feature type="binding site" evidence="4">
    <location>
        <begin position="80"/>
        <end position="81"/>
    </location>
    <ligand>
        <name>FAD</name>
        <dbReference type="ChEBI" id="CHEBI:57692"/>
    </ligand>
</feature>
<name>A0A1H6TGB9_9PSED</name>
<gene>
    <name evidence="7" type="ORF">SAMN05216201_102230</name>
</gene>
<dbReference type="InterPro" id="IPR036188">
    <property type="entry name" value="FAD/NAD-bd_sf"/>
</dbReference>
<dbReference type="InterPro" id="IPR002937">
    <property type="entry name" value="Amino_oxidase"/>
</dbReference>
<feature type="domain" description="Amine oxidase" evidence="6">
    <location>
        <begin position="60"/>
        <end position="477"/>
    </location>
</feature>
<comment type="similarity">
    <text evidence="2">Belongs to the flavin monoamine oxidase family.</text>
</comment>
<evidence type="ECO:0000313" key="7">
    <source>
        <dbReference type="EMBL" id="SEI79078.1"/>
    </source>
</evidence>
<comment type="cofactor">
    <cofactor evidence="1">
        <name>FAD</name>
        <dbReference type="ChEBI" id="CHEBI:57692"/>
    </cofactor>
</comment>